<keyword evidence="2" id="KW-1185">Reference proteome</keyword>
<evidence type="ECO:0000313" key="2">
    <source>
        <dbReference type="Proteomes" id="UP000066284"/>
    </source>
</evidence>
<accession>A0A0S4KTW7</accession>
<reference evidence="2" key="1">
    <citation type="submission" date="2015-09" db="EMBL/GenBank/DDBJ databases">
        <authorList>
            <person name="Daims H."/>
        </authorList>
    </citation>
    <scope>NUCLEOTIDE SEQUENCE [LARGE SCALE GENOMIC DNA]</scope>
</reference>
<sequence>MPSGFCVARPSCQNCSATLPSGSRIVRAATPGSSRRAGEWEMGGRWWPSSLWLARKRPRPRSLRTHRLNLRREDRKRPHSERLLPREKRVSSINVLSGFEPERTFLFVIAQDVYLLSRACYDRAKLVVSLFGGIHGCGSES</sequence>
<evidence type="ECO:0000313" key="1">
    <source>
        <dbReference type="EMBL" id="CUQ66736.1"/>
    </source>
</evidence>
<dbReference type="STRING" id="1715989.NITINOP_1761"/>
<protein>
    <submittedName>
        <fullName evidence="1">Uncharacterized protein</fullName>
    </submittedName>
</protein>
<name>A0A0S4KTW7_9BACT</name>
<organism evidence="1 2">
    <name type="scientific">Candidatus Nitrospira inopinata</name>
    <dbReference type="NCBI Taxonomy" id="1715989"/>
    <lineage>
        <taxon>Bacteria</taxon>
        <taxon>Pseudomonadati</taxon>
        <taxon>Nitrospirota</taxon>
        <taxon>Nitrospiria</taxon>
        <taxon>Nitrospirales</taxon>
        <taxon>Nitrospiraceae</taxon>
        <taxon>Nitrospira</taxon>
    </lineage>
</organism>
<dbReference type="AlphaFoldDB" id="A0A0S4KTW7"/>
<dbReference type="KEGG" id="nio:NITINOP_1761"/>
<proteinExistence type="predicted"/>
<dbReference type="EMBL" id="LN885086">
    <property type="protein sequence ID" value="CUQ66736.1"/>
    <property type="molecule type" value="Genomic_DNA"/>
</dbReference>
<dbReference type="Proteomes" id="UP000066284">
    <property type="component" value="Chromosome 1"/>
</dbReference>
<gene>
    <name evidence="1" type="ORF">NITINOP_1761</name>
</gene>